<feature type="compositionally biased region" description="Basic and acidic residues" evidence="7">
    <location>
        <begin position="675"/>
        <end position="684"/>
    </location>
</feature>
<dbReference type="InterPro" id="IPR002073">
    <property type="entry name" value="PDEase_catalytic_dom"/>
</dbReference>
<feature type="compositionally biased region" description="Polar residues" evidence="7">
    <location>
        <begin position="694"/>
        <end position="705"/>
    </location>
</feature>
<dbReference type="EC" id="3.1.4.-" evidence="6"/>
<accession>A0A0D2EF57</accession>
<dbReference type="InterPro" id="IPR023088">
    <property type="entry name" value="PDEase"/>
</dbReference>
<dbReference type="STRING" id="5601.A0A0D2EF57"/>
<sequence>MDPSACRVIYIDERFNTERWISREGLSPTTPARAGSHVEFSDLPPDLQTNVNAFLTVFNQVYVCSSGRAFSTKLSELHDQVKLDCTPILACFDVGSESKHGYLRSRPKFFPSSDSPLPSPSLLRKEITFSSESDESYGLQLVSRIASDLQVEEGVKLIIPVAIVQPKRSDSYDQALDSVRQPEVSRAPFGPEADPVAIEDSSDVIDTQLMLQCLDAGALDVVKSPLDKAGIMGLTVHAYRIYKNAKKEQAGFMAMARRNRKQSWVGMEDEKPYAYLREAMHRDLFVQESRKAVVAAAVGRWDFSGHDFTEDELVYAGYYMLNHCLEMEACEQWSMSQRDLLHFMQGCRIAYNSFVLYHNFRHAVDVLQSVFFFLVQIGTLPPYPTGAEPSPFADKKSPIARLLGPFEALTLLVSAIGHDVGHPGVNNMFLVKLNAPLAQLYNDQSVLEAFHCAAYSQILRRHWPVAFQDKALRKLMISTILATDMGIHSDYMQQLGNLQEKIHESKATDGWSPKDVDWARTLACGLLIKCADISNVARPWLVAEKWTHLLQKEFAHQGEMEQAVGLETTLFGGPPELGNMLKLANGQIGFMTIFAHPLFANVADIIPAMRFAADEILTNKGVWFTRAEHEKKLQLIKKGTGPGDGGSISPRTQSPVGRVPESGKERHLPVSPLRGRGESPEKSIPESGRGRKGGNTTPHNSSRPSSLAAAAAIAIPGVDTPHLHGSGSRSSQDLKASDRVRSGSALVNGEHIPLELTLDGTPIEENDGPTSSSTPRQGLSARDISSESLMAQVDTRRDNIVSMRAGAEAIPPEALQESRISDAETMQKFKFATSKEDEPVRTFDPEKTYSPSNPGIRASAPAGDTERKQTGRDGLMSSENENASGTKLRGGGGEEVLTPSGSATSYASDKSEDVSRHQSSFQAVRNRAASAPLHSASPVLRPSFSMGSNSTTSREGSKYDVHTTILSNGSLEGSSERDRKASAKTMGRRRSRLKLGLAFWKRNRSDKSVEAGLERPDSQGSGGY</sequence>
<keyword evidence="1 5" id="KW-0479">Metal-binding</keyword>
<evidence type="ECO:0000313" key="9">
    <source>
        <dbReference type="EMBL" id="KIW72937.1"/>
    </source>
</evidence>
<evidence type="ECO:0000313" key="10">
    <source>
        <dbReference type="Proteomes" id="UP000054266"/>
    </source>
</evidence>
<feature type="binding site" evidence="5">
    <location>
        <position position="419"/>
    </location>
    <ligand>
        <name>Zn(2+)</name>
        <dbReference type="ChEBI" id="CHEBI:29105"/>
        <label>2</label>
    </ligand>
</feature>
<feature type="binding site" evidence="5">
    <location>
        <position position="532"/>
    </location>
    <ligand>
        <name>Zn(2+)</name>
        <dbReference type="ChEBI" id="CHEBI:29105"/>
        <label>1</label>
    </ligand>
</feature>
<reference evidence="9 10" key="1">
    <citation type="submission" date="2015-01" db="EMBL/GenBank/DDBJ databases">
        <title>The Genome Sequence of Capronia semiimmersa CBS27337.</title>
        <authorList>
            <consortium name="The Broad Institute Genomics Platform"/>
            <person name="Cuomo C."/>
            <person name="de Hoog S."/>
            <person name="Gorbushina A."/>
            <person name="Stielow B."/>
            <person name="Teixiera M."/>
            <person name="Abouelleil A."/>
            <person name="Chapman S.B."/>
            <person name="Priest M."/>
            <person name="Young S.K."/>
            <person name="Wortman J."/>
            <person name="Nusbaum C."/>
            <person name="Birren B."/>
        </authorList>
    </citation>
    <scope>NUCLEOTIDE SEQUENCE [LARGE SCALE GENOMIC DNA]</scope>
    <source>
        <strain evidence="9 10">CBS 27337</strain>
    </source>
</reference>
<dbReference type="SUPFAM" id="SSF109604">
    <property type="entry name" value="HD-domain/PDEase-like"/>
    <property type="match status" value="1"/>
</dbReference>
<dbReference type="PROSITE" id="PS51845">
    <property type="entry name" value="PDEASE_I_2"/>
    <property type="match status" value="1"/>
</dbReference>
<dbReference type="GO" id="GO:0046872">
    <property type="term" value="F:metal ion binding"/>
    <property type="evidence" value="ECO:0007669"/>
    <property type="project" value="UniProtKB-KW"/>
</dbReference>
<feature type="binding site" evidence="4">
    <location>
        <position position="419"/>
    </location>
    <ligand>
        <name>AMP</name>
        <dbReference type="ChEBI" id="CHEBI:456215"/>
    </ligand>
</feature>
<evidence type="ECO:0000256" key="6">
    <source>
        <dbReference type="RuleBase" id="RU363067"/>
    </source>
</evidence>
<dbReference type="Proteomes" id="UP000054266">
    <property type="component" value="Unassembled WGS sequence"/>
</dbReference>
<dbReference type="InterPro" id="IPR003607">
    <property type="entry name" value="HD/PDEase_dom"/>
</dbReference>
<evidence type="ECO:0000259" key="8">
    <source>
        <dbReference type="PROSITE" id="PS51845"/>
    </source>
</evidence>
<feature type="compositionally biased region" description="Polar residues" evidence="7">
    <location>
        <begin position="768"/>
        <end position="777"/>
    </location>
</feature>
<dbReference type="InterPro" id="IPR036971">
    <property type="entry name" value="PDEase_catalytic_dom_sf"/>
</dbReference>
<dbReference type="PANTHER" id="PTHR11347">
    <property type="entry name" value="CYCLIC NUCLEOTIDE PHOSPHODIESTERASE"/>
    <property type="match status" value="1"/>
</dbReference>
<feature type="compositionally biased region" description="Polar residues" evidence="7">
    <location>
        <begin position="945"/>
        <end position="954"/>
    </location>
</feature>
<proteinExistence type="inferred from homology"/>
<feature type="binding site" evidence="4">
    <location>
        <position position="587"/>
    </location>
    <ligand>
        <name>AMP</name>
        <dbReference type="ChEBI" id="CHEBI:456215"/>
    </ligand>
</feature>
<feature type="region of interest" description="Disordered" evidence="7">
    <location>
        <begin position="636"/>
        <end position="791"/>
    </location>
</feature>
<feature type="compositionally biased region" description="Basic and acidic residues" evidence="7">
    <location>
        <begin position="830"/>
        <end position="847"/>
    </location>
</feature>
<evidence type="ECO:0000256" key="2">
    <source>
        <dbReference type="ARBA" id="ARBA00022801"/>
    </source>
</evidence>
<dbReference type="PRINTS" id="PR00387">
    <property type="entry name" value="PDIESTERASE1"/>
</dbReference>
<dbReference type="SMART" id="SM00471">
    <property type="entry name" value="HDc"/>
    <property type="match status" value="1"/>
</dbReference>
<feature type="binding site" evidence="5">
    <location>
        <position position="362"/>
    </location>
    <ligand>
        <name>Zn(2+)</name>
        <dbReference type="ChEBI" id="CHEBI:29105"/>
        <label>1</label>
    </ligand>
</feature>
<organism evidence="9 10">
    <name type="scientific">Phialophora macrospora</name>
    <dbReference type="NCBI Taxonomy" id="1851006"/>
    <lineage>
        <taxon>Eukaryota</taxon>
        <taxon>Fungi</taxon>
        <taxon>Dikarya</taxon>
        <taxon>Ascomycota</taxon>
        <taxon>Pezizomycotina</taxon>
        <taxon>Eurotiomycetes</taxon>
        <taxon>Chaetothyriomycetidae</taxon>
        <taxon>Chaetothyriales</taxon>
        <taxon>Herpotrichiellaceae</taxon>
        <taxon>Phialophora</taxon>
    </lineage>
</organism>
<dbReference type="GO" id="GO:0007165">
    <property type="term" value="P:signal transduction"/>
    <property type="evidence" value="ECO:0007669"/>
    <property type="project" value="InterPro"/>
</dbReference>
<feature type="active site" description="Proton donor" evidence="3">
    <location>
        <position position="358"/>
    </location>
</feature>
<feature type="binding site" evidence="4">
    <location>
        <position position="532"/>
    </location>
    <ligand>
        <name>AMP</name>
        <dbReference type="ChEBI" id="CHEBI:456215"/>
    </ligand>
</feature>
<dbReference type="Pfam" id="PF00233">
    <property type="entry name" value="PDEase_I"/>
    <property type="match status" value="1"/>
</dbReference>
<feature type="region of interest" description="Disordered" evidence="7">
    <location>
        <begin position="1005"/>
        <end position="1024"/>
    </location>
</feature>
<name>A0A0D2EF57_9EURO</name>
<dbReference type="EMBL" id="KN846956">
    <property type="protein sequence ID" value="KIW72937.1"/>
    <property type="molecule type" value="Genomic_DNA"/>
</dbReference>
<comment type="cofactor">
    <cofactor evidence="6">
        <name>a divalent metal cation</name>
        <dbReference type="ChEBI" id="CHEBI:60240"/>
    </cofactor>
    <text evidence="6">Binds 2 divalent metal cations per subunit. Site 1 may preferentially bind zinc ions, while site 2 has a preference for magnesium and/or manganese ions.</text>
</comment>
<feature type="compositionally biased region" description="Basic and acidic residues" evidence="7">
    <location>
        <begin position="1005"/>
        <end position="1017"/>
    </location>
</feature>
<feature type="binding site" evidence="4">
    <location>
        <begin position="358"/>
        <end position="362"/>
    </location>
    <ligand>
        <name>AMP</name>
        <dbReference type="ChEBI" id="CHEBI:456215"/>
    </ligand>
</feature>
<evidence type="ECO:0000256" key="3">
    <source>
        <dbReference type="PIRSR" id="PIRSR623088-1"/>
    </source>
</evidence>
<feature type="compositionally biased region" description="Polar residues" evidence="7">
    <location>
        <begin position="899"/>
        <end position="908"/>
    </location>
</feature>
<dbReference type="CDD" id="cd00077">
    <property type="entry name" value="HDc"/>
    <property type="match status" value="1"/>
</dbReference>
<feature type="binding site" evidence="5">
    <location>
        <position position="418"/>
    </location>
    <ligand>
        <name>Zn(2+)</name>
        <dbReference type="ChEBI" id="CHEBI:29105"/>
        <label>1</label>
    </ligand>
</feature>
<feature type="domain" description="PDEase" evidence="8">
    <location>
        <begin position="282"/>
        <end position="630"/>
    </location>
</feature>
<comment type="similarity">
    <text evidence="6">Belongs to the cyclic nucleotide phosphodiesterase family.</text>
</comment>
<gene>
    <name evidence="9" type="ORF">PV04_01096</name>
</gene>
<protein>
    <recommendedName>
        <fullName evidence="6">Phosphodiesterase</fullName>
        <ecNumber evidence="6">3.1.4.-</ecNumber>
    </recommendedName>
</protein>
<feature type="compositionally biased region" description="Polar residues" evidence="7">
    <location>
        <begin position="964"/>
        <end position="973"/>
    </location>
</feature>
<feature type="region of interest" description="Disordered" evidence="7">
    <location>
        <begin position="830"/>
        <end position="989"/>
    </location>
</feature>
<dbReference type="PROSITE" id="PS00126">
    <property type="entry name" value="PDEASE_I_1"/>
    <property type="match status" value="1"/>
</dbReference>
<evidence type="ECO:0000256" key="7">
    <source>
        <dbReference type="SAM" id="MobiDB-lite"/>
    </source>
</evidence>
<evidence type="ECO:0000256" key="4">
    <source>
        <dbReference type="PIRSR" id="PIRSR623088-2"/>
    </source>
</evidence>
<feature type="binding site" evidence="5">
    <location>
        <position position="419"/>
    </location>
    <ligand>
        <name>Zn(2+)</name>
        <dbReference type="ChEBI" id="CHEBI:29105"/>
        <label>1</label>
    </ligand>
</feature>
<evidence type="ECO:0000256" key="1">
    <source>
        <dbReference type="ARBA" id="ARBA00022723"/>
    </source>
</evidence>
<evidence type="ECO:0000256" key="5">
    <source>
        <dbReference type="PIRSR" id="PIRSR623088-3"/>
    </source>
</evidence>
<dbReference type="AlphaFoldDB" id="A0A0D2EF57"/>
<dbReference type="InterPro" id="IPR023174">
    <property type="entry name" value="PDEase_CS"/>
</dbReference>
<keyword evidence="2 6" id="KW-0378">Hydrolase</keyword>
<dbReference type="GO" id="GO:0004114">
    <property type="term" value="F:3',5'-cyclic-nucleotide phosphodiesterase activity"/>
    <property type="evidence" value="ECO:0007669"/>
    <property type="project" value="InterPro"/>
</dbReference>
<dbReference type="Gene3D" id="1.10.1300.10">
    <property type="entry name" value="3'5'-cyclic nucleotide phosphodiesterase, catalytic domain"/>
    <property type="match status" value="1"/>
</dbReference>
<keyword evidence="10" id="KW-1185">Reference proteome</keyword>
<dbReference type="HOGENOM" id="CLU_010668_0_0_1"/>